<evidence type="ECO:0000256" key="1">
    <source>
        <dbReference type="SAM" id="MobiDB-lite"/>
    </source>
</evidence>
<name>A0ABN2T424_9ACTN</name>
<dbReference type="Gene3D" id="1.20.120.1760">
    <property type="match status" value="1"/>
</dbReference>
<dbReference type="Proteomes" id="UP001501585">
    <property type="component" value="Unassembled WGS sequence"/>
</dbReference>
<protein>
    <recommendedName>
        <fullName evidence="4">CDP-alcohol phosphatidyltransferase family protein</fullName>
    </recommendedName>
</protein>
<evidence type="ECO:0008006" key="4">
    <source>
        <dbReference type="Google" id="ProtNLM"/>
    </source>
</evidence>
<accession>A0ABN2T424</accession>
<feature type="compositionally biased region" description="Low complexity" evidence="1">
    <location>
        <begin position="256"/>
        <end position="268"/>
    </location>
</feature>
<evidence type="ECO:0000313" key="3">
    <source>
        <dbReference type="Proteomes" id="UP001501585"/>
    </source>
</evidence>
<comment type="caution">
    <text evidence="2">The sequence shown here is derived from an EMBL/GenBank/DDBJ whole genome shotgun (WGS) entry which is preliminary data.</text>
</comment>
<dbReference type="InterPro" id="IPR043130">
    <property type="entry name" value="CDP-OH_PTrfase_TM_dom"/>
</dbReference>
<sequence>MPQPDVRGRFSLFSPEFRVAMIAWRGILGHGSAQGRSGRGTTMANADARTDHWLGPLTRPSGRLARRAHLTPSALGRIGLVLTVPAAVWFTEPGPRGALIGSLFLAAALFTDAVAEELAGEQRDALETWLTAMLARLREYIVYLGLAIAGTLSGVPDAWGWSAGALIAVALRDSVVAARRARPDLSGPPQAVNVPAQRRGGGGASPIDAVDPSGAAADRSPSDPELTAKLFGTAAASGDGGSGTGQGERPQRRPRPGGARSAPDAPAGMSADSALPAAVRRLLAFPQAARFATVALTITIWDPRVTFIALIVGCGVAVTAEVVDQPVRAEAS</sequence>
<dbReference type="EMBL" id="BAAAPC010000010">
    <property type="protein sequence ID" value="GAA1997820.1"/>
    <property type="molecule type" value="Genomic_DNA"/>
</dbReference>
<gene>
    <name evidence="2" type="ORF">GCM10009799_26010</name>
</gene>
<organism evidence="2 3">
    <name type="scientific">Nocardiopsis rhodophaea</name>
    <dbReference type="NCBI Taxonomy" id="280238"/>
    <lineage>
        <taxon>Bacteria</taxon>
        <taxon>Bacillati</taxon>
        <taxon>Actinomycetota</taxon>
        <taxon>Actinomycetes</taxon>
        <taxon>Streptosporangiales</taxon>
        <taxon>Nocardiopsidaceae</taxon>
        <taxon>Nocardiopsis</taxon>
    </lineage>
</organism>
<reference evidence="3" key="1">
    <citation type="journal article" date="2019" name="Int. J. Syst. Evol. Microbiol.">
        <title>The Global Catalogue of Microorganisms (GCM) 10K type strain sequencing project: providing services to taxonomists for standard genome sequencing and annotation.</title>
        <authorList>
            <consortium name="The Broad Institute Genomics Platform"/>
            <consortium name="The Broad Institute Genome Sequencing Center for Infectious Disease"/>
            <person name="Wu L."/>
            <person name="Ma J."/>
        </authorList>
    </citation>
    <scope>NUCLEOTIDE SEQUENCE [LARGE SCALE GENOMIC DNA]</scope>
    <source>
        <strain evidence="3">JCM 15313</strain>
    </source>
</reference>
<evidence type="ECO:0000313" key="2">
    <source>
        <dbReference type="EMBL" id="GAA1997820.1"/>
    </source>
</evidence>
<keyword evidence="3" id="KW-1185">Reference proteome</keyword>
<feature type="region of interest" description="Disordered" evidence="1">
    <location>
        <begin position="182"/>
        <end position="272"/>
    </location>
</feature>
<proteinExistence type="predicted"/>